<evidence type="ECO:0000256" key="2">
    <source>
        <dbReference type="SAM" id="Phobius"/>
    </source>
</evidence>
<keyword evidence="2" id="KW-1133">Transmembrane helix</keyword>
<keyword evidence="2" id="KW-0812">Transmembrane</keyword>
<evidence type="ECO:0000313" key="3">
    <source>
        <dbReference type="EMBL" id="KXU92054.1"/>
    </source>
</evidence>
<dbReference type="PATRIC" id="fig|178900.5.peg.1904"/>
<protein>
    <submittedName>
        <fullName evidence="3">Uncharacterized protein</fullName>
    </submittedName>
</protein>
<gene>
    <name evidence="3" type="ORF">AD928_12815</name>
</gene>
<comment type="caution">
    <text evidence="3">The sequence shown here is derived from an EMBL/GenBank/DDBJ whole genome shotgun (WGS) entry which is preliminary data.</text>
</comment>
<evidence type="ECO:0000256" key="1">
    <source>
        <dbReference type="SAM" id="MobiDB-lite"/>
    </source>
</evidence>
<feature type="region of interest" description="Disordered" evidence="1">
    <location>
        <begin position="1"/>
        <end position="23"/>
    </location>
</feature>
<feature type="transmembrane region" description="Helical" evidence="2">
    <location>
        <begin position="66"/>
        <end position="84"/>
    </location>
</feature>
<feature type="compositionally biased region" description="Polar residues" evidence="1">
    <location>
        <begin position="1"/>
        <end position="16"/>
    </location>
</feature>
<evidence type="ECO:0000313" key="4">
    <source>
        <dbReference type="Proteomes" id="UP000075473"/>
    </source>
</evidence>
<feature type="transmembrane region" description="Helical" evidence="2">
    <location>
        <begin position="89"/>
        <end position="108"/>
    </location>
</feature>
<dbReference type="Proteomes" id="UP000075473">
    <property type="component" value="Unassembled WGS sequence"/>
</dbReference>
<name>A0A149Q495_9PROT</name>
<keyword evidence="2" id="KW-0472">Membrane</keyword>
<sequence length="110" mass="11928">MSRTKSPGMTASSVQPDTRKNQKRQAVLRRLGLLAVVCALSFLTAHLVMLDAQRLPFEDMRLKTDLGGMVIAALFPVLVLVGFAGRRHWWGLILGLVACGSAILAGILPF</sequence>
<dbReference type="AlphaFoldDB" id="A0A149Q495"/>
<organism evidence="3 4">
    <name type="scientific">Acetobacter cerevisiae</name>
    <dbReference type="NCBI Taxonomy" id="178900"/>
    <lineage>
        <taxon>Bacteria</taxon>
        <taxon>Pseudomonadati</taxon>
        <taxon>Pseudomonadota</taxon>
        <taxon>Alphaproteobacteria</taxon>
        <taxon>Acetobacterales</taxon>
        <taxon>Acetobacteraceae</taxon>
        <taxon>Acetobacter</taxon>
    </lineage>
</organism>
<reference evidence="3 4" key="1">
    <citation type="submission" date="2015-06" db="EMBL/GenBank/DDBJ databases">
        <title>Improved classification and identification of acetic acid bacteria using matrix-assisted laser desorption/ionization time-of-flight mass spectrometry; Gluconobacter nephelii and Gluconobacter uchimurae are later heterotypic synonyms of Gluconobacter japonicus and Gluconobacter oxydans, respectively.</title>
        <authorList>
            <person name="Li L."/>
            <person name="Cleenwerck I."/>
            <person name="De Vuyst L."/>
            <person name="Vandamme P."/>
        </authorList>
    </citation>
    <scope>NUCLEOTIDE SEQUENCE [LARGE SCALE GENOMIC DNA]</scope>
    <source>
        <strain evidence="3 4">LMG 1625</strain>
    </source>
</reference>
<dbReference type="EMBL" id="LHZA01000156">
    <property type="protein sequence ID" value="KXU92054.1"/>
    <property type="molecule type" value="Genomic_DNA"/>
</dbReference>
<proteinExistence type="predicted"/>
<dbReference type="RefSeq" id="WP_062250959.1">
    <property type="nucleotide sequence ID" value="NZ_LHZA01000156.1"/>
</dbReference>
<accession>A0A149Q495</accession>